<dbReference type="InterPro" id="IPR021284">
    <property type="entry name" value="DUF2750"/>
</dbReference>
<sequence>MNQKEIENVVSLEPIERYKYFIKKVADWETFFTLLNEDGEYVLSELDDYKLLPLWSAKEYAELCKIGGWEKYTIKELSLDDLEDEIMDFITERDCLINVFPIYDMTGFVVNLQEFTRDLNEELEKIQ</sequence>
<organism evidence="1 2">
    <name type="scientific">Chryseobacterium polytrichastri</name>
    <dbReference type="NCBI Taxonomy" id="1302687"/>
    <lineage>
        <taxon>Bacteria</taxon>
        <taxon>Pseudomonadati</taxon>
        <taxon>Bacteroidota</taxon>
        <taxon>Flavobacteriia</taxon>
        <taxon>Flavobacteriales</taxon>
        <taxon>Weeksellaceae</taxon>
        <taxon>Chryseobacterium group</taxon>
        <taxon>Chryseobacterium</taxon>
    </lineage>
</organism>
<reference evidence="2" key="1">
    <citation type="submission" date="2016-11" db="EMBL/GenBank/DDBJ databases">
        <authorList>
            <person name="Varghese N."/>
            <person name="Submissions S."/>
        </authorList>
    </citation>
    <scope>NUCLEOTIDE SEQUENCE [LARGE SCALE GENOMIC DNA]</scope>
    <source>
        <strain evidence="2">DSM 26899</strain>
    </source>
</reference>
<dbReference type="STRING" id="1302687.SAMN05444267_10655"/>
<dbReference type="Proteomes" id="UP000184364">
    <property type="component" value="Unassembled WGS sequence"/>
</dbReference>
<dbReference type="EMBL" id="FRAV01000065">
    <property type="protein sequence ID" value="SHM65663.1"/>
    <property type="molecule type" value="Genomic_DNA"/>
</dbReference>
<dbReference type="Pfam" id="PF11042">
    <property type="entry name" value="DUF2750"/>
    <property type="match status" value="1"/>
</dbReference>
<dbReference type="AlphaFoldDB" id="A0A1M7KK66"/>
<accession>A0A1M7KK66</accession>
<proteinExistence type="predicted"/>
<name>A0A1M7KK66_9FLAO</name>
<dbReference type="OrthoDB" id="2936081at2"/>
<protein>
    <recommendedName>
        <fullName evidence="3">DUF2750 domain-containing protein</fullName>
    </recommendedName>
</protein>
<evidence type="ECO:0008006" key="3">
    <source>
        <dbReference type="Google" id="ProtNLM"/>
    </source>
</evidence>
<evidence type="ECO:0000313" key="1">
    <source>
        <dbReference type="EMBL" id="SHM65663.1"/>
    </source>
</evidence>
<evidence type="ECO:0000313" key="2">
    <source>
        <dbReference type="Proteomes" id="UP000184364"/>
    </source>
</evidence>
<keyword evidence="2" id="KW-1185">Reference proteome</keyword>
<gene>
    <name evidence="1" type="ORF">SAMN05444267_10655</name>
</gene>
<dbReference type="RefSeq" id="WP_073297945.1">
    <property type="nucleotide sequence ID" value="NZ_FRAV01000065.1"/>
</dbReference>